<evidence type="ECO:0000313" key="11">
    <source>
        <dbReference type="Proteomes" id="UP000826271"/>
    </source>
</evidence>
<dbReference type="GO" id="GO:0003735">
    <property type="term" value="F:structural constituent of ribosome"/>
    <property type="evidence" value="ECO:0007669"/>
    <property type="project" value="InterPro"/>
</dbReference>
<evidence type="ECO:0000256" key="5">
    <source>
        <dbReference type="ARBA" id="ARBA00023274"/>
    </source>
</evidence>
<evidence type="ECO:0000256" key="3">
    <source>
        <dbReference type="ARBA" id="ARBA00022980"/>
    </source>
</evidence>
<feature type="region of interest" description="Disordered" evidence="7">
    <location>
        <begin position="424"/>
        <end position="446"/>
    </location>
</feature>
<dbReference type="SMART" id="SM01383">
    <property type="entry name" value="Ribosomal_L2"/>
    <property type="match status" value="1"/>
</dbReference>
<feature type="domain" description="Large ribosomal subunit protein uL2 RNA-binding" evidence="8">
    <location>
        <begin position="19"/>
        <end position="81"/>
    </location>
</feature>
<dbReference type="EMBL" id="WHWC01000300">
    <property type="protein sequence ID" value="KAG8362777.1"/>
    <property type="molecule type" value="Genomic_DNA"/>
</dbReference>
<dbReference type="FunFam" id="2.40.50.140:FF:000254">
    <property type="entry name" value="Ribosomal protein L2 mitochondrion"/>
    <property type="match status" value="1"/>
</dbReference>
<comment type="similarity">
    <text evidence="2">Belongs to the universal ribosomal protein uL2 family.</text>
</comment>
<keyword evidence="4 10" id="KW-0496">Mitochondrion</keyword>
<feature type="compositionally biased region" description="Polar residues" evidence="7">
    <location>
        <begin position="10"/>
        <end position="24"/>
    </location>
</feature>
<dbReference type="EMBL" id="WHWC01000021">
    <property type="protein sequence ID" value="KAG8363159.1"/>
    <property type="molecule type" value="Genomic_DNA"/>
</dbReference>
<geneLocation type="mitochondrion" evidence="10"/>
<dbReference type="GO" id="GO:0032543">
    <property type="term" value="P:mitochondrial translation"/>
    <property type="evidence" value="ECO:0007669"/>
    <property type="project" value="TreeGrafter"/>
</dbReference>
<dbReference type="GO" id="GO:0005762">
    <property type="term" value="C:mitochondrial large ribosomal subunit"/>
    <property type="evidence" value="ECO:0007669"/>
    <property type="project" value="TreeGrafter"/>
</dbReference>
<dbReference type="SUPFAM" id="SSF50249">
    <property type="entry name" value="Nucleic acid-binding proteins"/>
    <property type="match status" value="1"/>
</dbReference>
<comment type="caution">
    <text evidence="9">The sequence shown here is derived from an EMBL/GenBank/DDBJ whole genome shotgun (WGS) entry which is preliminary data.</text>
</comment>
<evidence type="ECO:0000313" key="9">
    <source>
        <dbReference type="EMBL" id="KAG8362777.1"/>
    </source>
</evidence>
<reference evidence="9" key="1">
    <citation type="submission" date="2019-10" db="EMBL/GenBank/DDBJ databases">
        <authorList>
            <person name="Zhang R."/>
            <person name="Pan Y."/>
            <person name="Wang J."/>
            <person name="Ma R."/>
            <person name="Yu S."/>
        </authorList>
    </citation>
    <scope>NUCLEOTIDE SEQUENCE</scope>
    <source>
        <strain evidence="9">LA-IB0</strain>
        <tissue evidence="9">Leaf</tissue>
    </source>
</reference>
<organism evidence="9 11">
    <name type="scientific">Buddleja alternifolia</name>
    <dbReference type="NCBI Taxonomy" id="168488"/>
    <lineage>
        <taxon>Eukaryota</taxon>
        <taxon>Viridiplantae</taxon>
        <taxon>Streptophyta</taxon>
        <taxon>Embryophyta</taxon>
        <taxon>Tracheophyta</taxon>
        <taxon>Spermatophyta</taxon>
        <taxon>Magnoliopsida</taxon>
        <taxon>eudicotyledons</taxon>
        <taxon>Gunneridae</taxon>
        <taxon>Pentapetalae</taxon>
        <taxon>asterids</taxon>
        <taxon>lamiids</taxon>
        <taxon>Lamiales</taxon>
        <taxon>Scrophulariaceae</taxon>
        <taxon>Buddlejeae</taxon>
        <taxon>Buddleja</taxon>
    </lineage>
</organism>
<sequence>MRERRALRQFTLSTGKSAGRNSSGRITLFHRGGGSKRLQRRIDLKRSTSSMGIVERIEYDPNRSSRIAPVRWKGGAHQRKCNTIEEFAPPKKRLESTTTTIRGPFAFSSLPGKVDQRKVACFSPGLMAVYVVVGLPTRMPSWSKSHFTSKGAGSKKTCAKDVFFSAFSSPKAKGETASLSFGSSFGFPRIAVAGAKPAFFVFRMREKVRGKNTFSLCEIRKWRTHSIIWAHRIKRKAALSWQSFRRQEILGLVGASEHNESKPKTDQGFYTKAIDEGPKNGTCKVDRAPVTYIIASHQLEAGKMVLYKGFVVPYLFAFFFWPILYGNPQYALGETSPSETKDPCGEHSREEAGSSTSCSADAIQQQLKDRLFKENNSIKKEISSLAEEEFQREKIAYPILQDLYSRTEVIDKICSEEFITNDEARRGISPEEGEEGTPSSSKLLRPHEEEFWKDNNPYRCSRSGQRESCEIVPTMVLQQVVSQSCQSRSDLLLQINNLTDWILTSFWTIFKRKAISRVDHAGKDRLTNERELPRLNKHAPLIKIKRILSYLRLLLPICYASGRSGAINSVLSTQLAQGLEDPSLARQLLQRKKKREGVPRRQRQLSEGRGPPRSDPDSMIDISNRDKRGKKASQQASLSLEYWDITEVKKSLSTAPKENSENASPLSPSLAATATLVIALTAAGAIAFPGLARGFIAALAPTRPTNSLVLPL</sequence>
<feature type="compositionally biased region" description="Basic and acidic residues" evidence="7">
    <location>
        <begin position="339"/>
        <end position="352"/>
    </location>
</feature>
<proteinExistence type="inferred from homology"/>
<dbReference type="Gene3D" id="2.40.50.140">
    <property type="entry name" value="Nucleic acid-binding proteins"/>
    <property type="match status" value="1"/>
</dbReference>
<accession>A0AAV6W694</accession>
<evidence type="ECO:0000256" key="2">
    <source>
        <dbReference type="ARBA" id="ARBA00005636"/>
    </source>
</evidence>
<gene>
    <name evidence="10" type="ORF">BUALT_BualtMtG0002300</name>
    <name evidence="9" type="ORF">BUALT_BualtUnG0042900</name>
</gene>
<evidence type="ECO:0000256" key="6">
    <source>
        <dbReference type="ARBA" id="ARBA00078513"/>
    </source>
</evidence>
<feature type="region of interest" description="Disordered" evidence="7">
    <location>
        <begin position="335"/>
        <end position="360"/>
    </location>
</feature>
<dbReference type="Proteomes" id="UP000826271">
    <property type="component" value="Unassembled WGS sequence"/>
</dbReference>
<evidence type="ECO:0000256" key="4">
    <source>
        <dbReference type="ARBA" id="ARBA00023128"/>
    </source>
</evidence>
<keyword evidence="11" id="KW-1185">Reference proteome</keyword>
<feature type="region of interest" description="Disordered" evidence="7">
    <location>
        <begin position="588"/>
        <end position="635"/>
    </location>
</feature>
<keyword evidence="3" id="KW-0689">Ribosomal protein</keyword>
<evidence type="ECO:0000313" key="10">
    <source>
        <dbReference type="EMBL" id="KAG8363159.1"/>
    </source>
</evidence>
<evidence type="ECO:0000259" key="8">
    <source>
        <dbReference type="SMART" id="SM01383"/>
    </source>
</evidence>
<dbReference type="InterPro" id="IPR002171">
    <property type="entry name" value="Ribosomal_uL2"/>
</dbReference>
<dbReference type="AlphaFoldDB" id="A0AAV6W694"/>
<feature type="compositionally biased region" description="Basic and acidic residues" evidence="7">
    <location>
        <begin position="596"/>
        <end position="616"/>
    </location>
</feature>
<dbReference type="PANTHER" id="PTHR13691">
    <property type="entry name" value="RIBOSOMAL PROTEIN L2"/>
    <property type="match status" value="1"/>
</dbReference>
<dbReference type="GO" id="GO:0003723">
    <property type="term" value="F:RNA binding"/>
    <property type="evidence" value="ECO:0007669"/>
    <property type="project" value="TreeGrafter"/>
</dbReference>
<evidence type="ECO:0000256" key="7">
    <source>
        <dbReference type="SAM" id="MobiDB-lite"/>
    </source>
</evidence>
<keyword evidence="5" id="KW-0687">Ribonucleoprotein</keyword>
<name>A0AAV6W694_9LAMI</name>
<feature type="region of interest" description="Disordered" evidence="7">
    <location>
        <begin position="1"/>
        <end position="24"/>
    </location>
</feature>
<dbReference type="PANTHER" id="PTHR13691:SF44">
    <property type="entry name" value="LARGE RIBOSOMAL SUBUNIT PROTEIN UL2MZ-RELATED"/>
    <property type="match status" value="1"/>
</dbReference>
<comment type="subcellular location">
    <subcellularLocation>
        <location evidence="1">Mitochondrion</location>
    </subcellularLocation>
</comment>
<protein>
    <recommendedName>
        <fullName evidence="6">60S ribosomal protein L2, mitochondrial</fullName>
    </recommendedName>
</protein>
<evidence type="ECO:0000256" key="1">
    <source>
        <dbReference type="ARBA" id="ARBA00004173"/>
    </source>
</evidence>
<dbReference type="Pfam" id="PF00181">
    <property type="entry name" value="Ribosomal_L2_N"/>
    <property type="match status" value="1"/>
</dbReference>
<dbReference type="InterPro" id="IPR022666">
    <property type="entry name" value="Ribosomal_uL2_RNA-bd_dom"/>
</dbReference>
<dbReference type="InterPro" id="IPR012340">
    <property type="entry name" value="NA-bd_OB-fold"/>
</dbReference>